<evidence type="ECO:0000256" key="4">
    <source>
        <dbReference type="ARBA" id="ARBA00023136"/>
    </source>
</evidence>
<evidence type="ECO:0000256" key="2">
    <source>
        <dbReference type="ARBA" id="ARBA00022692"/>
    </source>
</evidence>
<evidence type="ECO:0000256" key="7">
    <source>
        <dbReference type="SAM" id="Phobius"/>
    </source>
</evidence>
<accession>A0ABM3WNS5</accession>
<comment type="subcellular location">
    <subcellularLocation>
        <location evidence="1">Membrane</location>
        <topology evidence="1">Single-pass membrane protein</topology>
    </subcellularLocation>
</comment>
<dbReference type="Pfam" id="PF15807">
    <property type="entry name" value="MAP17"/>
    <property type="match status" value="1"/>
</dbReference>
<evidence type="ECO:0000256" key="1">
    <source>
        <dbReference type="ARBA" id="ARBA00004167"/>
    </source>
</evidence>
<sequence length="120" mass="13112">MAASGVLLALGALLLPVAAAAQGVRLQPWLVGLAAVVGFLFLVFILMLVNRVWCSKAKPEDEEASDMVRMETHYEEVELSSKDKEKKKKKKEKEEGETNLAVELHEELQAAQGSASKTAF</sequence>
<dbReference type="RefSeq" id="XP_060038217.1">
    <property type="nucleotide sequence ID" value="XM_060182234.1"/>
</dbReference>
<keyword evidence="2 7" id="KW-0812">Transmembrane</keyword>
<keyword evidence="3 7" id="KW-1133">Transmembrane helix</keyword>
<feature type="compositionally biased region" description="Basic and acidic residues" evidence="6">
    <location>
        <begin position="75"/>
        <end position="84"/>
    </location>
</feature>
<feature type="chain" id="PRO_5046646610" evidence="8">
    <location>
        <begin position="21"/>
        <end position="120"/>
    </location>
</feature>
<dbReference type="InterPro" id="IPR031627">
    <property type="entry name" value="PDZK1IP1/SMIM24"/>
</dbReference>
<evidence type="ECO:0000313" key="10">
    <source>
        <dbReference type="RefSeq" id="XP_060038217.1"/>
    </source>
</evidence>
<organism evidence="9 10">
    <name type="scientific">Erinaceus europaeus</name>
    <name type="common">Western European hedgehog</name>
    <dbReference type="NCBI Taxonomy" id="9365"/>
    <lineage>
        <taxon>Eukaryota</taxon>
        <taxon>Metazoa</taxon>
        <taxon>Chordata</taxon>
        <taxon>Craniata</taxon>
        <taxon>Vertebrata</taxon>
        <taxon>Euteleostomi</taxon>
        <taxon>Mammalia</taxon>
        <taxon>Eutheria</taxon>
        <taxon>Laurasiatheria</taxon>
        <taxon>Eulipotyphla</taxon>
        <taxon>Erinaceidae</taxon>
        <taxon>Erinaceinae</taxon>
        <taxon>Erinaceus</taxon>
    </lineage>
</organism>
<evidence type="ECO:0000256" key="8">
    <source>
        <dbReference type="SAM" id="SignalP"/>
    </source>
</evidence>
<evidence type="ECO:0000313" key="9">
    <source>
        <dbReference type="Proteomes" id="UP001652624"/>
    </source>
</evidence>
<dbReference type="PANTHER" id="PTHR15296:SF2">
    <property type="entry name" value="SMALL INTEGRAL MEMBRANE PROTEIN 24"/>
    <property type="match status" value="1"/>
</dbReference>
<evidence type="ECO:0000256" key="6">
    <source>
        <dbReference type="SAM" id="MobiDB-lite"/>
    </source>
</evidence>
<evidence type="ECO:0000256" key="3">
    <source>
        <dbReference type="ARBA" id="ARBA00022989"/>
    </source>
</evidence>
<dbReference type="Proteomes" id="UP001652624">
    <property type="component" value="Chromosome 23"/>
</dbReference>
<comment type="similarity">
    <text evidence="5">Belongs to the PDZK1-interacting protein 1/SMIM24 family.</text>
</comment>
<evidence type="ECO:0000256" key="5">
    <source>
        <dbReference type="ARBA" id="ARBA00049650"/>
    </source>
</evidence>
<reference evidence="10" key="1">
    <citation type="submission" date="2025-08" db="UniProtKB">
        <authorList>
            <consortium name="RefSeq"/>
        </authorList>
    </citation>
    <scope>IDENTIFICATION</scope>
</reference>
<keyword evidence="4 7" id="KW-0472">Membrane</keyword>
<keyword evidence="8" id="KW-0732">Signal</keyword>
<protein>
    <submittedName>
        <fullName evidence="10">Small integral membrane protein 24</fullName>
    </submittedName>
</protein>
<name>A0ABM3WNS5_ERIEU</name>
<dbReference type="PANTHER" id="PTHR15296">
    <property type="entry name" value="MEMBRANE-ASSOCIATED PROTEIN MAP17"/>
    <property type="match status" value="1"/>
</dbReference>
<proteinExistence type="inferred from homology"/>
<feature type="transmembrane region" description="Helical" evidence="7">
    <location>
        <begin position="30"/>
        <end position="49"/>
    </location>
</feature>
<dbReference type="GeneID" id="132535624"/>
<gene>
    <name evidence="10" type="primary">SMIM24</name>
</gene>
<feature type="region of interest" description="Disordered" evidence="6">
    <location>
        <begin position="75"/>
        <end position="101"/>
    </location>
</feature>
<feature type="signal peptide" evidence="8">
    <location>
        <begin position="1"/>
        <end position="20"/>
    </location>
</feature>
<keyword evidence="9" id="KW-1185">Reference proteome</keyword>